<dbReference type="PROSITE" id="PS51186">
    <property type="entry name" value="GNAT"/>
    <property type="match status" value="1"/>
</dbReference>
<dbReference type="Gene3D" id="3.40.630.30">
    <property type="match status" value="1"/>
</dbReference>
<feature type="domain" description="N-acetyltransferase" evidence="2">
    <location>
        <begin position="18"/>
        <end position="172"/>
    </location>
</feature>
<name>A0A7W3ITQ9_9ACTN</name>
<dbReference type="PANTHER" id="PTHR43415">
    <property type="entry name" value="SPERMIDINE N(1)-ACETYLTRANSFERASE"/>
    <property type="match status" value="1"/>
</dbReference>
<gene>
    <name evidence="3" type="ORF">FHX74_002726</name>
</gene>
<dbReference type="PANTHER" id="PTHR43415:SF3">
    <property type="entry name" value="GNAT-FAMILY ACETYLTRANSFERASE"/>
    <property type="match status" value="1"/>
</dbReference>
<dbReference type="GO" id="GO:0016747">
    <property type="term" value="F:acyltransferase activity, transferring groups other than amino-acyl groups"/>
    <property type="evidence" value="ECO:0007669"/>
    <property type="project" value="InterPro"/>
</dbReference>
<dbReference type="AlphaFoldDB" id="A0A7W3ITQ9"/>
<evidence type="ECO:0000259" key="2">
    <source>
        <dbReference type="PROSITE" id="PS51186"/>
    </source>
</evidence>
<proteinExistence type="predicted"/>
<dbReference type="RefSeq" id="WP_220483920.1">
    <property type="nucleotide sequence ID" value="NZ_JACGWT010000004.1"/>
</dbReference>
<feature type="region of interest" description="Disordered" evidence="1">
    <location>
        <begin position="191"/>
        <end position="222"/>
    </location>
</feature>
<evidence type="ECO:0000256" key="1">
    <source>
        <dbReference type="SAM" id="MobiDB-lite"/>
    </source>
</evidence>
<dbReference type="InterPro" id="IPR000182">
    <property type="entry name" value="GNAT_dom"/>
</dbReference>
<keyword evidence="3" id="KW-0808">Transferase</keyword>
<dbReference type="Pfam" id="PF13302">
    <property type="entry name" value="Acetyltransf_3"/>
    <property type="match status" value="1"/>
</dbReference>
<dbReference type="Proteomes" id="UP000523079">
    <property type="component" value="Unassembled WGS sequence"/>
</dbReference>
<comment type="caution">
    <text evidence="3">The sequence shown here is derived from an EMBL/GenBank/DDBJ whole genome shotgun (WGS) entry which is preliminary data.</text>
</comment>
<evidence type="ECO:0000313" key="3">
    <source>
        <dbReference type="EMBL" id="MBA8795098.1"/>
    </source>
</evidence>
<dbReference type="InterPro" id="IPR016181">
    <property type="entry name" value="Acyl_CoA_acyltransferase"/>
</dbReference>
<dbReference type="SUPFAM" id="SSF55729">
    <property type="entry name" value="Acyl-CoA N-acyltransferases (Nat)"/>
    <property type="match status" value="1"/>
</dbReference>
<sequence length="222" mass="24443">MIRTELLAAVPTLRSPRLLLRPMGPQYFPQVWRVLADPELARLTGTHHRFTEQQVRDHLARVGTDRTRADWAIVRKEDNSFLGEVVLDELDEPNGSMNYRISLRETKICGQGYGTEAGRAVVNFGLAVLGLHRISLEVFSFNERAMASYRKLGFRPEGVLREALCWEGRRYDAHLMAVLASDLVDSPADSAVDSAVGGTATPAPDIDTAAATTEPVPGGTRS</sequence>
<protein>
    <submittedName>
        <fullName evidence="3">RimJ/RimL family protein N-acetyltransferase</fullName>
    </submittedName>
</protein>
<accession>A0A7W3ITQ9</accession>
<reference evidence="3 4" key="1">
    <citation type="submission" date="2020-07" db="EMBL/GenBank/DDBJ databases">
        <title>Sequencing the genomes of 1000 actinobacteria strains.</title>
        <authorList>
            <person name="Klenk H.-P."/>
        </authorList>
    </citation>
    <scope>NUCLEOTIDE SEQUENCE [LARGE SCALE GENOMIC DNA]</scope>
    <source>
        <strain evidence="3 4">DSM 100723</strain>
    </source>
</reference>
<keyword evidence="4" id="KW-1185">Reference proteome</keyword>
<evidence type="ECO:0000313" key="4">
    <source>
        <dbReference type="Proteomes" id="UP000523079"/>
    </source>
</evidence>
<organism evidence="3 4">
    <name type="scientific">Microlunatus kandeliicorticis</name>
    <dbReference type="NCBI Taxonomy" id="1759536"/>
    <lineage>
        <taxon>Bacteria</taxon>
        <taxon>Bacillati</taxon>
        <taxon>Actinomycetota</taxon>
        <taxon>Actinomycetes</taxon>
        <taxon>Propionibacteriales</taxon>
        <taxon>Propionibacteriaceae</taxon>
        <taxon>Microlunatus</taxon>
    </lineage>
</organism>
<feature type="compositionally biased region" description="Low complexity" evidence="1">
    <location>
        <begin position="199"/>
        <end position="213"/>
    </location>
</feature>
<dbReference type="EMBL" id="JACGWT010000004">
    <property type="protein sequence ID" value="MBA8795098.1"/>
    <property type="molecule type" value="Genomic_DNA"/>
</dbReference>